<gene>
    <name evidence="1" type="ORF">BBF96_13800</name>
</gene>
<dbReference type="AlphaFoldDB" id="A0A3Q9HRX3"/>
<evidence type="ECO:0000313" key="2">
    <source>
        <dbReference type="Proteomes" id="UP000267250"/>
    </source>
</evidence>
<reference evidence="1 2" key="1">
    <citation type="submission" date="2016-07" db="EMBL/GenBank/DDBJ databases">
        <title>Genome and transcriptome analysis of iron-reducing fermentative bacteria Anoxybacter fermentans.</title>
        <authorList>
            <person name="Zeng X."/>
            <person name="Shao Z."/>
        </authorList>
    </citation>
    <scope>NUCLEOTIDE SEQUENCE [LARGE SCALE GENOMIC DNA]</scope>
    <source>
        <strain evidence="1 2">DY22613</strain>
    </source>
</reference>
<accession>A0A3Q9HRX3</accession>
<dbReference type="EMBL" id="CP016379">
    <property type="protein sequence ID" value="AZR74367.1"/>
    <property type="molecule type" value="Genomic_DNA"/>
</dbReference>
<dbReference type="SUPFAM" id="SSF56059">
    <property type="entry name" value="Glutathione synthetase ATP-binding domain-like"/>
    <property type="match status" value="1"/>
</dbReference>
<organism evidence="1 2">
    <name type="scientific">Anoxybacter fermentans</name>
    <dbReference type="NCBI Taxonomy" id="1323375"/>
    <lineage>
        <taxon>Bacteria</taxon>
        <taxon>Bacillati</taxon>
        <taxon>Bacillota</taxon>
        <taxon>Clostridia</taxon>
        <taxon>Halanaerobiales</taxon>
        <taxon>Anoxybacter</taxon>
    </lineage>
</organism>
<keyword evidence="2" id="KW-1185">Reference proteome</keyword>
<evidence type="ECO:0000313" key="1">
    <source>
        <dbReference type="EMBL" id="AZR74367.1"/>
    </source>
</evidence>
<dbReference type="KEGG" id="aft:BBF96_13800"/>
<dbReference type="OrthoDB" id="9765468at2"/>
<sequence>MKIPEKHPVLVSSKQLLFQNPLQIVDAVNEVLDSGDEHGMGVIIQRFIESDYSEVVFSCNPLTGVAKPVIEICRGRGEQLVSEK</sequence>
<proteinExistence type="predicted"/>
<name>A0A3Q9HRX3_9FIRM</name>
<dbReference type="Proteomes" id="UP000267250">
    <property type="component" value="Chromosome"/>
</dbReference>
<protein>
    <submittedName>
        <fullName evidence="1">Uncharacterized protein</fullName>
    </submittedName>
</protein>